<dbReference type="InterPro" id="IPR029068">
    <property type="entry name" value="Glyas_Bleomycin-R_OHBP_Dase"/>
</dbReference>
<name>A0A975D3W8_9SPHN</name>
<evidence type="ECO:0000259" key="1">
    <source>
        <dbReference type="PROSITE" id="PS51819"/>
    </source>
</evidence>
<dbReference type="Proteomes" id="UP000664914">
    <property type="component" value="Chromosome"/>
</dbReference>
<organism evidence="2 3">
    <name type="scientific">Rhizorhabdus wittichii</name>
    <dbReference type="NCBI Taxonomy" id="160791"/>
    <lineage>
        <taxon>Bacteria</taxon>
        <taxon>Pseudomonadati</taxon>
        <taxon>Pseudomonadota</taxon>
        <taxon>Alphaproteobacteria</taxon>
        <taxon>Sphingomonadales</taxon>
        <taxon>Sphingomonadaceae</taxon>
        <taxon>Rhizorhabdus</taxon>
    </lineage>
</organism>
<dbReference type="PROSITE" id="PS51819">
    <property type="entry name" value="VOC"/>
    <property type="match status" value="1"/>
</dbReference>
<sequence>MDWIYVNSFHMKTHIYWEIEMRIIGLALTLLGTACALPPATAERPAAPAAPASAPIKGQMTFLYYKDLPAAAAFYEKLLGTPPQDTPAWVRLFDLTDTATLGLVNAQDGTLRPADNKPVMVTVVVDGVAAVDAWYDRVRAQGIAISEERKTTRLDDKRSIHAFIFKDPEGYAIEILSWTASQPG</sequence>
<dbReference type="SUPFAM" id="SSF54593">
    <property type="entry name" value="Glyoxalase/Bleomycin resistance protein/Dihydroxybiphenyl dioxygenase"/>
    <property type="match status" value="1"/>
</dbReference>
<dbReference type="EMBL" id="CP059319">
    <property type="protein sequence ID" value="QTH22193.1"/>
    <property type="molecule type" value="Genomic_DNA"/>
</dbReference>
<dbReference type="Pfam" id="PF00903">
    <property type="entry name" value="Glyoxalase"/>
    <property type="match status" value="1"/>
</dbReference>
<accession>A0A975D3W8</accession>
<dbReference type="AlphaFoldDB" id="A0A975D3W8"/>
<protein>
    <submittedName>
        <fullName evidence="2">VOC family protein</fullName>
    </submittedName>
</protein>
<reference evidence="2" key="2">
    <citation type="submission" date="2021-04" db="EMBL/GenBank/DDBJ databases">
        <title>Isolation and genomic analysis of the ibuprofen-degrading bacterium Sphingomonas strain MPO218.</title>
        <authorList>
            <person name="Aulestia M."/>
            <person name="Flores A."/>
            <person name="Mangas E.L."/>
            <person name="Perez-Pulido A.J."/>
            <person name="Santero E."/>
            <person name="Camacho E.M."/>
        </authorList>
    </citation>
    <scope>NUCLEOTIDE SEQUENCE</scope>
    <source>
        <strain evidence="2">MPO218</strain>
    </source>
</reference>
<dbReference type="Gene3D" id="3.10.180.10">
    <property type="entry name" value="2,3-Dihydroxybiphenyl 1,2-Dioxygenase, domain 1"/>
    <property type="match status" value="1"/>
</dbReference>
<feature type="domain" description="VOC" evidence="1">
    <location>
        <begin position="56"/>
        <end position="178"/>
    </location>
</feature>
<dbReference type="InterPro" id="IPR037523">
    <property type="entry name" value="VOC_core"/>
</dbReference>
<gene>
    <name evidence="2" type="ORF">HRJ34_01270</name>
</gene>
<reference evidence="2" key="1">
    <citation type="submission" date="2020-07" db="EMBL/GenBank/DDBJ databases">
        <authorList>
            <person name="Camacho E."/>
        </authorList>
    </citation>
    <scope>NUCLEOTIDE SEQUENCE</scope>
    <source>
        <strain evidence="2">MPO218</strain>
    </source>
</reference>
<dbReference type="InterPro" id="IPR004360">
    <property type="entry name" value="Glyas_Fos-R_dOase_dom"/>
</dbReference>
<evidence type="ECO:0000313" key="2">
    <source>
        <dbReference type="EMBL" id="QTH22193.1"/>
    </source>
</evidence>
<proteinExistence type="predicted"/>
<evidence type="ECO:0000313" key="3">
    <source>
        <dbReference type="Proteomes" id="UP000664914"/>
    </source>
</evidence>